<dbReference type="OrthoDB" id="1112033at2759"/>
<reference evidence="1 2" key="1">
    <citation type="submission" date="2020-02" db="EMBL/GenBank/DDBJ databases">
        <authorList>
            <person name="Ma Q."/>
            <person name="Huang Y."/>
            <person name="Song X."/>
            <person name="Pei D."/>
        </authorList>
    </citation>
    <scope>NUCLEOTIDE SEQUENCE [LARGE SCALE GENOMIC DNA]</scope>
    <source>
        <strain evidence="1">Sxm20200214</strain>
        <tissue evidence="1">Leaf</tissue>
    </source>
</reference>
<dbReference type="EMBL" id="JAAMPC010000014">
    <property type="protein sequence ID" value="KAG2266922.1"/>
    <property type="molecule type" value="Genomic_DNA"/>
</dbReference>
<keyword evidence="2" id="KW-1185">Reference proteome</keyword>
<sequence length="65" mass="7501">MQRLKQQCGKKFRFNLQEEWQKAVIFKQLGNLWRAGKSRLVSQVRAAKTACGTLGIRAKLPKLSR</sequence>
<evidence type="ECO:0000313" key="2">
    <source>
        <dbReference type="Proteomes" id="UP000886595"/>
    </source>
</evidence>
<dbReference type="AlphaFoldDB" id="A0A8X7QCP5"/>
<gene>
    <name evidence="1" type="ORF">Bca52824_074001</name>
</gene>
<proteinExistence type="predicted"/>
<dbReference type="Proteomes" id="UP000886595">
    <property type="component" value="Unassembled WGS sequence"/>
</dbReference>
<accession>A0A8X7QCP5</accession>
<evidence type="ECO:0000313" key="1">
    <source>
        <dbReference type="EMBL" id="KAG2266922.1"/>
    </source>
</evidence>
<organism evidence="1 2">
    <name type="scientific">Brassica carinata</name>
    <name type="common">Ethiopian mustard</name>
    <name type="synonym">Abyssinian cabbage</name>
    <dbReference type="NCBI Taxonomy" id="52824"/>
    <lineage>
        <taxon>Eukaryota</taxon>
        <taxon>Viridiplantae</taxon>
        <taxon>Streptophyta</taxon>
        <taxon>Embryophyta</taxon>
        <taxon>Tracheophyta</taxon>
        <taxon>Spermatophyta</taxon>
        <taxon>Magnoliopsida</taxon>
        <taxon>eudicotyledons</taxon>
        <taxon>Gunneridae</taxon>
        <taxon>Pentapetalae</taxon>
        <taxon>rosids</taxon>
        <taxon>malvids</taxon>
        <taxon>Brassicales</taxon>
        <taxon>Brassicaceae</taxon>
        <taxon>Brassiceae</taxon>
        <taxon>Brassica</taxon>
    </lineage>
</organism>
<protein>
    <submittedName>
        <fullName evidence="1">Uncharacterized protein</fullName>
    </submittedName>
</protein>
<name>A0A8X7QCP5_BRACI</name>
<comment type="caution">
    <text evidence="1">The sequence shown here is derived from an EMBL/GenBank/DDBJ whole genome shotgun (WGS) entry which is preliminary data.</text>
</comment>